<dbReference type="UniPathway" id="UPA00575"/>
<dbReference type="Gene3D" id="3.40.50.300">
    <property type="entry name" value="P-loop containing nucleotide triphosphate hydrolases"/>
    <property type="match status" value="1"/>
</dbReference>
<evidence type="ECO:0000256" key="10">
    <source>
        <dbReference type="ARBA" id="ARBA00048743"/>
    </source>
</evidence>
<evidence type="ECO:0000256" key="4">
    <source>
        <dbReference type="ARBA" id="ARBA00017144"/>
    </source>
</evidence>
<dbReference type="PANTHER" id="PTHR10344:SF1">
    <property type="entry name" value="THYMIDYLATE KINASE"/>
    <property type="match status" value="1"/>
</dbReference>
<organism evidence="12 13">
    <name type="scientific">Diachasmimorpha longicaudata entomopoxvirus</name>
    <dbReference type="NCBI Taxonomy" id="109981"/>
    <lineage>
        <taxon>Viruses</taxon>
        <taxon>Varidnaviria</taxon>
        <taxon>Bamfordvirae</taxon>
        <taxon>Nucleocytoviricota</taxon>
        <taxon>Pokkesviricetes</taxon>
        <taxon>Chitovirales</taxon>
        <taxon>Poxviridae</taxon>
        <taxon>Entomopoxvirinae</taxon>
        <taxon>Epsilonentomopoxvirus</taxon>
        <taxon>Epsilonentomopoxvirus dlongicaudata</taxon>
        <taxon>Diachasmimorpha entomopoxvirus</taxon>
    </lineage>
</organism>
<dbReference type="Pfam" id="PF02223">
    <property type="entry name" value="Thymidylate_kin"/>
    <property type="match status" value="1"/>
</dbReference>
<feature type="domain" description="Thymidylate kinase-like" evidence="11">
    <location>
        <begin position="12"/>
        <end position="190"/>
    </location>
</feature>
<keyword evidence="9" id="KW-0067">ATP-binding</keyword>
<keyword evidence="7" id="KW-0547">Nucleotide-binding</keyword>
<evidence type="ECO:0000256" key="7">
    <source>
        <dbReference type="ARBA" id="ARBA00022741"/>
    </source>
</evidence>
<dbReference type="GO" id="GO:0006235">
    <property type="term" value="P:dTTP biosynthetic process"/>
    <property type="evidence" value="ECO:0007669"/>
    <property type="project" value="UniProtKB-UniPathway"/>
</dbReference>
<dbReference type="SUPFAM" id="SSF52540">
    <property type="entry name" value="P-loop containing nucleoside triphosphate hydrolases"/>
    <property type="match status" value="1"/>
</dbReference>
<keyword evidence="5" id="KW-0808">Transferase</keyword>
<sequence>MATIPRGSLIVFEGCDGVGKSTQAQLLVDRLNKEGKKAELLRFPDRTTQIGNLIDQVLQKKIEMPPTALALLFSANRWEWKEYMTQALYEETILVVDRYVASGIAYATAVDPEHFILYQMIDSGLLKPDLVIFLNNDRYQINFQGNKNQEFFEKSDIQQKVSTVFNSIAEPDFWHFIDPQQPISVIHDEIFSKVTDVLNISACLPIFTIPMPEKYINI</sequence>
<keyword evidence="8 12" id="KW-0418">Kinase</keyword>
<dbReference type="InterPro" id="IPR018094">
    <property type="entry name" value="Thymidylate_kinase"/>
</dbReference>
<keyword evidence="6" id="KW-0545">Nucleotide biosynthesis</keyword>
<dbReference type="GO" id="GO:0006233">
    <property type="term" value="P:dTDP biosynthetic process"/>
    <property type="evidence" value="ECO:0007669"/>
    <property type="project" value="InterPro"/>
</dbReference>
<dbReference type="KEGG" id="vg:80534600"/>
<dbReference type="GeneID" id="80534600"/>
<gene>
    <name evidence="12" type="primary">TMK</name>
    <name evidence="12" type="ORF">DLEV_176</name>
</gene>
<name>A0A7R5WUH1_9POXV</name>
<dbReference type="GO" id="GO:0005524">
    <property type="term" value="F:ATP binding"/>
    <property type="evidence" value="ECO:0007669"/>
    <property type="project" value="UniProtKB-KW"/>
</dbReference>
<dbReference type="RefSeq" id="YP_010796923.1">
    <property type="nucleotide sequence ID" value="NC_076102.1"/>
</dbReference>
<dbReference type="GO" id="GO:0004798">
    <property type="term" value="F:dTMP kinase activity"/>
    <property type="evidence" value="ECO:0007669"/>
    <property type="project" value="UniProtKB-EC"/>
</dbReference>
<evidence type="ECO:0000256" key="9">
    <source>
        <dbReference type="ARBA" id="ARBA00022840"/>
    </source>
</evidence>
<keyword evidence="13" id="KW-1185">Reference proteome</keyword>
<reference evidence="12 13" key="1">
    <citation type="submission" date="2015-04" db="EMBL/GenBank/DDBJ databases">
        <title>Diachasmimorpha longicaudata entomopoxvirus genome.</title>
        <authorList>
            <person name="Coffman K.A."/>
            <person name="Burke G.R."/>
        </authorList>
    </citation>
    <scope>NUCLEOTIDE SEQUENCE [LARGE SCALE GENOMIC DNA]</scope>
</reference>
<dbReference type="InterPro" id="IPR027417">
    <property type="entry name" value="P-loop_NTPase"/>
</dbReference>
<evidence type="ECO:0000256" key="1">
    <source>
        <dbReference type="ARBA" id="ARBA00004992"/>
    </source>
</evidence>
<evidence type="ECO:0000256" key="5">
    <source>
        <dbReference type="ARBA" id="ARBA00022679"/>
    </source>
</evidence>
<dbReference type="GO" id="GO:0004550">
    <property type="term" value="F:nucleoside diphosphate kinase activity"/>
    <property type="evidence" value="ECO:0007669"/>
    <property type="project" value="TreeGrafter"/>
</dbReference>
<evidence type="ECO:0000256" key="6">
    <source>
        <dbReference type="ARBA" id="ARBA00022727"/>
    </source>
</evidence>
<dbReference type="GO" id="GO:0006227">
    <property type="term" value="P:dUDP biosynthetic process"/>
    <property type="evidence" value="ECO:0007669"/>
    <property type="project" value="TreeGrafter"/>
</dbReference>
<dbReference type="EC" id="2.7.4.9" evidence="3"/>
<comment type="pathway">
    <text evidence="1">Pyrimidine metabolism; dTTP biosynthesis.</text>
</comment>
<evidence type="ECO:0000313" key="13">
    <source>
        <dbReference type="Proteomes" id="UP000593702"/>
    </source>
</evidence>
<evidence type="ECO:0000259" key="11">
    <source>
        <dbReference type="Pfam" id="PF02223"/>
    </source>
</evidence>
<comment type="catalytic activity">
    <reaction evidence="10">
        <text>dTMP + ATP = dTDP + ADP</text>
        <dbReference type="Rhea" id="RHEA:13517"/>
        <dbReference type="ChEBI" id="CHEBI:30616"/>
        <dbReference type="ChEBI" id="CHEBI:58369"/>
        <dbReference type="ChEBI" id="CHEBI:63528"/>
        <dbReference type="ChEBI" id="CHEBI:456216"/>
        <dbReference type="EC" id="2.7.4.9"/>
    </reaction>
</comment>
<accession>A0A7R5WUH1</accession>
<protein>
    <recommendedName>
        <fullName evidence="4">Thymidylate kinase</fullName>
        <ecNumber evidence="3">2.7.4.9</ecNumber>
    </recommendedName>
</protein>
<evidence type="ECO:0000256" key="8">
    <source>
        <dbReference type="ARBA" id="ARBA00022777"/>
    </source>
</evidence>
<evidence type="ECO:0000313" key="12">
    <source>
        <dbReference type="EMBL" id="AKS26467.1"/>
    </source>
</evidence>
<dbReference type="PANTHER" id="PTHR10344">
    <property type="entry name" value="THYMIDYLATE KINASE"/>
    <property type="match status" value="1"/>
</dbReference>
<comment type="similarity">
    <text evidence="2">Belongs to the thymidylate kinase family.</text>
</comment>
<dbReference type="EMBL" id="KR095315">
    <property type="protein sequence ID" value="AKS26467.1"/>
    <property type="molecule type" value="Genomic_DNA"/>
</dbReference>
<evidence type="ECO:0000256" key="3">
    <source>
        <dbReference type="ARBA" id="ARBA00012980"/>
    </source>
</evidence>
<proteinExistence type="inferred from homology"/>
<dbReference type="HAMAP" id="MF_00165">
    <property type="entry name" value="Thymidylate_kinase"/>
    <property type="match status" value="1"/>
</dbReference>
<evidence type="ECO:0000256" key="2">
    <source>
        <dbReference type="ARBA" id="ARBA00009776"/>
    </source>
</evidence>
<dbReference type="InterPro" id="IPR039430">
    <property type="entry name" value="Thymidylate_kin-like_dom"/>
</dbReference>
<dbReference type="NCBIfam" id="TIGR00041">
    <property type="entry name" value="DTMP_kinase"/>
    <property type="match status" value="1"/>
</dbReference>
<dbReference type="CDD" id="cd01672">
    <property type="entry name" value="TMPK"/>
    <property type="match status" value="1"/>
</dbReference>
<dbReference type="Proteomes" id="UP000593702">
    <property type="component" value="Segment"/>
</dbReference>